<dbReference type="EMBL" id="UYSL01020839">
    <property type="protein sequence ID" value="VDL76312.1"/>
    <property type="molecule type" value="Genomic_DNA"/>
</dbReference>
<dbReference type="OMA" id="MIFEVPV"/>
<reference evidence="4" key="1">
    <citation type="submission" date="2017-02" db="UniProtKB">
        <authorList>
            <consortium name="WormBaseParasite"/>
        </authorList>
    </citation>
    <scope>IDENTIFICATION</scope>
</reference>
<dbReference type="AlphaFoldDB" id="A0A0N4Y8Y0"/>
<evidence type="ECO:0000313" key="2">
    <source>
        <dbReference type="EMBL" id="VDL76312.1"/>
    </source>
</evidence>
<protein>
    <submittedName>
        <fullName evidence="2 4">Uncharacterized protein</fullName>
    </submittedName>
</protein>
<keyword evidence="3" id="KW-1185">Reference proteome</keyword>
<organism evidence="4">
    <name type="scientific">Nippostrongylus brasiliensis</name>
    <name type="common">Rat hookworm</name>
    <dbReference type="NCBI Taxonomy" id="27835"/>
    <lineage>
        <taxon>Eukaryota</taxon>
        <taxon>Metazoa</taxon>
        <taxon>Ecdysozoa</taxon>
        <taxon>Nematoda</taxon>
        <taxon>Chromadorea</taxon>
        <taxon>Rhabditida</taxon>
        <taxon>Rhabditina</taxon>
        <taxon>Rhabditomorpha</taxon>
        <taxon>Strongyloidea</taxon>
        <taxon>Heligmosomidae</taxon>
        <taxon>Nippostrongylus</taxon>
    </lineage>
</organism>
<evidence type="ECO:0000313" key="4">
    <source>
        <dbReference type="WBParaSite" id="NBR_0001272201-mRNA-1"/>
    </source>
</evidence>
<evidence type="ECO:0000256" key="1">
    <source>
        <dbReference type="SAM" id="MobiDB-lite"/>
    </source>
</evidence>
<proteinExistence type="predicted"/>
<feature type="region of interest" description="Disordered" evidence="1">
    <location>
        <begin position="63"/>
        <end position="85"/>
    </location>
</feature>
<accession>A0A0N4Y8Y0</accession>
<evidence type="ECO:0000313" key="3">
    <source>
        <dbReference type="Proteomes" id="UP000271162"/>
    </source>
</evidence>
<name>A0A0N4Y8Y0_NIPBR</name>
<feature type="compositionally biased region" description="Low complexity" evidence="1">
    <location>
        <begin position="63"/>
        <end position="77"/>
    </location>
</feature>
<reference evidence="2 3" key="2">
    <citation type="submission" date="2018-11" db="EMBL/GenBank/DDBJ databases">
        <authorList>
            <consortium name="Pathogen Informatics"/>
        </authorList>
    </citation>
    <scope>NUCLEOTIDE SEQUENCE [LARGE SCALE GENOMIC DNA]</scope>
</reference>
<dbReference type="WBParaSite" id="NBR_0001272201-mRNA-1">
    <property type="protein sequence ID" value="NBR_0001272201-mRNA-1"/>
    <property type="gene ID" value="NBR_0001272201"/>
</dbReference>
<sequence>MIFEVPVDHFPVQKTRPQRPPTIVLPQLSVLQNRDEISAATLLSPSVNRSQFTFSAVPRRLSSAESTSSCTVSRASSMPSLAHRSSVPTLPAIAIAKIISNPLRLLSNAFSTPHLA</sequence>
<dbReference type="Proteomes" id="UP000271162">
    <property type="component" value="Unassembled WGS sequence"/>
</dbReference>
<gene>
    <name evidence="2" type="ORF">NBR_LOCUS12723</name>
</gene>